<evidence type="ECO:0000259" key="1">
    <source>
        <dbReference type="Pfam" id="PF00989"/>
    </source>
</evidence>
<organism evidence="2 3">
    <name type="scientific">Chryseobacterium gambrini</name>
    <dbReference type="NCBI Taxonomy" id="373672"/>
    <lineage>
        <taxon>Bacteria</taxon>
        <taxon>Pseudomonadati</taxon>
        <taxon>Bacteroidota</taxon>
        <taxon>Flavobacteriia</taxon>
        <taxon>Flavobacteriales</taxon>
        <taxon>Weeksellaceae</taxon>
        <taxon>Chryseobacterium group</taxon>
        <taxon>Chryseobacterium</taxon>
    </lineage>
</organism>
<feature type="non-terminal residue" evidence="2">
    <location>
        <position position="90"/>
    </location>
</feature>
<protein>
    <submittedName>
        <fullName evidence="2">PAS domain S-box protein</fullName>
    </submittedName>
</protein>
<feature type="non-terminal residue" evidence="2">
    <location>
        <position position="1"/>
    </location>
</feature>
<dbReference type="NCBIfam" id="TIGR00229">
    <property type="entry name" value="sensory_box"/>
    <property type="match status" value="1"/>
</dbReference>
<comment type="caution">
    <text evidence="2">The sequence shown here is derived from an EMBL/GenBank/DDBJ whole genome shotgun (WGS) entry which is preliminary data.</text>
</comment>
<dbReference type="Proteomes" id="UP001225933">
    <property type="component" value="Unassembled WGS sequence"/>
</dbReference>
<reference evidence="2" key="1">
    <citation type="submission" date="2023-06" db="EMBL/GenBank/DDBJ databases">
        <title>Two Chryseobacterium gambrini strains from China.</title>
        <authorList>
            <person name="Zeng J."/>
            <person name="Wu Y."/>
        </authorList>
    </citation>
    <scope>NUCLEOTIDE SEQUENCE</scope>
    <source>
        <strain evidence="2">SQ219</strain>
    </source>
</reference>
<evidence type="ECO:0000313" key="2">
    <source>
        <dbReference type="EMBL" id="MDN4015229.1"/>
    </source>
</evidence>
<dbReference type="Pfam" id="PF00989">
    <property type="entry name" value="PAS"/>
    <property type="match status" value="1"/>
</dbReference>
<dbReference type="GO" id="GO:0006355">
    <property type="term" value="P:regulation of DNA-templated transcription"/>
    <property type="evidence" value="ECO:0007669"/>
    <property type="project" value="InterPro"/>
</dbReference>
<dbReference type="RefSeq" id="WP_290343761.1">
    <property type="nucleotide sequence ID" value="NZ_JAUHGV010000175.1"/>
</dbReference>
<dbReference type="InterPro" id="IPR000014">
    <property type="entry name" value="PAS"/>
</dbReference>
<feature type="domain" description="PAS fold" evidence="1">
    <location>
        <begin position="36"/>
        <end position="86"/>
    </location>
</feature>
<dbReference type="Gene3D" id="3.30.450.20">
    <property type="entry name" value="PAS domain"/>
    <property type="match status" value="1"/>
</dbReference>
<dbReference type="EMBL" id="JAUHGV010000175">
    <property type="protein sequence ID" value="MDN4015229.1"/>
    <property type="molecule type" value="Genomic_DNA"/>
</dbReference>
<dbReference type="InterPro" id="IPR035965">
    <property type="entry name" value="PAS-like_dom_sf"/>
</dbReference>
<dbReference type="SUPFAM" id="SSF55785">
    <property type="entry name" value="PYP-like sensor domain (PAS domain)"/>
    <property type="match status" value="1"/>
</dbReference>
<evidence type="ECO:0000313" key="3">
    <source>
        <dbReference type="Proteomes" id="UP001225933"/>
    </source>
</evidence>
<name>A0AAJ1VPP1_9FLAO</name>
<sequence length="90" mass="10410">RAKAEQELTSALLHLEQEIKERGRIQLELEQSAHLLRSFFDASPDLVFYRGENHQFLGANKAMEKLTGKKNEELKQLTPLALYDEQTARK</sequence>
<dbReference type="InterPro" id="IPR013767">
    <property type="entry name" value="PAS_fold"/>
</dbReference>
<dbReference type="AlphaFoldDB" id="A0AAJ1VPP1"/>
<accession>A0AAJ1VPP1</accession>
<proteinExistence type="predicted"/>
<gene>
    <name evidence="2" type="ORF">QX233_22535</name>
</gene>